<comment type="similarity">
    <text evidence="2 11">Belongs to the shikimate kinase family.</text>
</comment>
<dbReference type="PROSITE" id="PS01128">
    <property type="entry name" value="SHIKIMATE_KINASE"/>
    <property type="match status" value="1"/>
</dbReference>
<evidence type="ECO:0000256" key="11">
    <source>
        <dbReference type="HAMAP-Rule" id="MF_00109"/>
    </source>
</evidence>
<dbReference type="GO" id="GO:0008652">
    <property type="term" value="P:amino acid biosynthetic process"/>
    <property type="evidence" value="ECO:0007669"/>
    <property type="project" value="UniProtKB-KW"/>
</dbReference>
<dbReference type="Gene3D" id="3.40.50.300">
    <property type="entry name" value="P-loop containing nucleotide triphosphate hydrolases"/>
    <property type="match status" value="1"/>
</dbReference>
<dbReference type="PRINTS" id="PR01100">
    <property type="entry name" value="SHIKIMTKNASE"/>
</dbReference>
<dbReference type="HAMAP" id="MF_00109">
    <property type="entry name" value="Shikimate_kinase"/>
    <property type="match status" value="1"/>
</dbReference>
<dbReference type="GO" id="GO:0009073">
    <property type="term" value="P:aromatic amino acid family biosynthetic process"/>
    <property type="evidence" value="ECO:0007669"/>
    <property type="project" value="UniProtKB-KW"/>
</dbReference>
<dbReference type="PANTHER" id="PTHR21087:SF16">
    <property type="entry name" value="SHIKIMATE KINASE 1, CHLOROPLASTIC"/>
    <property type="match status" value="1"/>
</dbReference>
<comment type="pathway">
    <text evidence="1 11">Metabolic intermediate biosynthesis; chorismate biosynthesis; chorismate from D-erythrose 4-phosphate and phosphoenolpyruvate: step 5/7.</text>
</comment>
<comment type="subcellular location">
    <subcellularLocation>
        <location evidence="11">Cytoplasm</location>
    </subcellularLocation>
</comment>
<dbReference type="EC" id="2.7.1.71" evidence="3 11"/>
<comment type="function">
    <text evidence="11">Catalyzes the specific phosphorylation of the 3-hydroxyl group of shikimic acid using ATP as a cosubstrate.</text>
</comment>
<evidence type="ECO:0000313" key="12">
    <source>
        <dbReference type="EMBL" id="KFI20735.1"/>
    </source>
</evidence>
<feature type="binding site" evidence="11">
    <location>
        <position position="155"/>
    </location>
    <ligand>
        <name>ATP</name>
        <dbReference type="ChEBI" id="CHEBI:30616"/>
    </ligand>
</feature>
<dbReference type="GO" id="GO:0005524">
    <property type="term" value="F:ATP binding"/>
    <property type="evidence" value="ECO:0007669"/>
    <property type="project" value="UniProtKB-UniRule"/>
</dbReference>
<dbReference type="InterPro" id="IPR027417">
    <property type="entry name" value="P-loop_NTPase"/>
</dbReference>
<dbReference type="InterPro" id="IPR031322">
    <property type="entry name" value="Shikimate/glucono_kinase"/>
</dbReference>
<evidence type="ECO:0000256" key="2">
    <source>
        <dbReference type="ARBA" id="ARBA00006997"/>
    </source>
</evidence>
<dbReference type="InterPro" id="IPR000623">
    <property type="entry name" value="Shikimate_kinase/TSH1"/>
</dbReference>
<gene>
    <name evidence="11" type="primary">aroK</name>
    <name evidence="12" type="ORF">IB75_01285</name>
</gene>
<evidence type="ECO:0000256" key="5">
    <source>
        <dbReference type="ARBA" id="ARBA00022679"/>
    </source>
</evidence>
<evidence type="ECO:0000313" key="13">
    <source>
        <dbReference type="Proteomes" id="UP000028839"/>
    </source>
</evidence>
<comment type="cofactor">
    <cofactor evidence="11">
        <name>Mg(2+)</name>
        <dbReference type="ChEBI" id="CHEBI:18420"/>
    </cofactor>
    <text evidence="11">Binds 1 Mg(2+) ion per subunit.</text>
</comment>
<feature type="binding site" evidence="11">
    <location>
        <begin position="13"/>
        <end position="18"/>
    </location>
    <ligand>
        <name>ATP</name>
        <dbReference type="ChEBI" id="CHEBI:30616"/>
    </ligand>
</feature>
<dbReference type="CDD" id="cd00464">
    <property type="entry name" value="SK"/>
    <property type="match status" value="1"/>
</dbReference>
<evidence type="ECO:0000256" key="1">
    <source>
        <dbReference type="ARBA" id="ARBA00004842"/>
    </source>
</evidence>
<evidence type="ECO:0000256" key="6">
    <source>
        <dbReference type="ARBA" id="ARBA00022741"/>
    </source>
</evidence>
<feature type="binding site" evidence="11">
    <location>
        <position position="138"/>
    </location>
    <ligand>
        <name>substrate</name>
    </ligand>
</feature>
<evidence type="ECO:0000256" key="8">
    <source>
        <dbReference type="ARBA" id="ARBA00022840"/>
    </source>
</evidence>
<keyword evidence="11" id="KW-0460">Magnesium</keyword>
<dbReference type="PANTHER" id="PTHR21087">
    <property type="entry name" value="SHIKIMATE KINASE"/>
    <property type="match status" value="1"/>
</dbReference>
<dbReference type="HOGENOM" id="CLU_057607_2_2_6"/>
<dbReference type="SUPFAM" id="SSF52540">
    <property type="entry name" value="P-loop containing nucleoside triphosphate hydrolases"/>
    <property type="match status" value="1"/>
</dbReference>
<dbReference type="SMR" id="A0A0E2ZAG8"/>
<dbReference type="Proteomes" id="UP000028839">
    <property type="component" value="Unassembled WGS sequence"/>
</dbReference>
<evidence type="ECO:0000256" key="9">
    <source>
        <dbReference type="ARBA" id="ARBA00023141"/>
    </source>
</evidence>
<comment type="catalytic activity">
    <reaction evidence="10 11">
        <text>shikimate + ATP = 3-phosphoshikimate + ADP + H(+)</text>
        <dbReference type="Rhea" id="RHEA:13121"/>
        <dbReference type="ChEBI" id="CHEBI:15378"/>
        <dbReference type="ChEBI" id="CHEBI:30616"/>
        <dbReference type="ChEBI" id="CHEBI:36208"/>
        <dbReference type="ChEBI" id="CHEBI:145989"/>
        <dbReference type="ChEBI" id="CHEBI:456216"/>
        <dbReference type="EC" id="2.7.1.71"/>
    </reaction>
</comment>
<keyword evidence="4 11" id="KW-0028">Amino-acid biosynthesis</keyword>
<proteinExistence type="inferred from homology"/>
<keyword evidence="6 11" id="KW-0547">Nucleotide-binding</keyword>
<dbReference type="GO" id="GO:0004765">
    <property type="term" value="F:shikimate kinase activity"/>
    <property type="evidence" value="ECO:0007669"/>
    <property type="project" value="UniProtKB-UniRule"/>
</dbReference>
<feature type="binding site" evidence="11">
    <location>
        <position position="17"/>
    </location>
    <ligand>
        <name>Mg(2+)</name>
        <dbReference type="ChEBI" id="CHEBI:18420"/>
    </ligand>
</feature>
<feature type="binding site" evidence="11">
    <location>
        <position position="119"/>
    </location>
    <ligand>
        <name>ATP</name>
        <dbReference type="ChEBI" id="CHEBI:30616"/>
    </ligand>
</feature>
<dbReference type="Pfam" id="PF01202">
    <property type="entry name" value="SKI"/>
    <property type="match status" value="1"/>
</dbReference>
<protein>
    <recommendedName>
        <fullName evidence="3 11">Shikimate kinase</fullName>
        <shortName evidence="11">SK</shortName>
        <ecNumber evidence="3 11">2.7.1.71</ecNumber>
    </recommendedName>
</protein>
<dbReference type="NCBIfam" id="NF003456">
    <property type="entry name" value="PRK05057.1"/>
    <property type="match status" value="1"/>
</dbReference>
<dbReference type="GO" id="GO:0000287">
    <property type="term" value="F:magnesium ion binding"/>
    <property type="evidence" value="ECO:0007669"/>
    <property type="project" value="UniProtKB-UniRule"/>
</dbReference>
<feature type="binding site" evidence="11">
    <location>
        <position position="81"/>
    </location>
    <ligand>
        <name>substrate</name>
    </ligand>
</feature>
<keyword evidence="11" id="KW-0963">Cytoplasm</keyword>
<evidence type="ECO:0000256" key="4">
    <source>
        <dbReference type="ARBA" id="ARBA00022605"/>
    </source>
</evidence>
<keyword evidence="7 11" id="KW-0418">Kinase</keyword>
<keyword evidence="9 11" id="KW-0057">Aromatic amino acid biosynthesis</keyword>
<accession>A0A0E2ZAG8</accession>
<organism evidence="12 13">
    <name type="scientific">Nitrosococcus oceani C-27</name>
    <dbReference type="NCBI Taxonomy" id="314279"/>
    <lineage>
        <taxon>Bacteria</taxon>
        <taxon>Pseudomonadati</taxon>
        <taxon>Pseudomonadota</taxon>
        <taxon>Gammaproteobacteria</taxon>
        <taxon>Chromatiales</taxon>
        <taxon>Chromatiaceae</taxon>
        <taxon>Nitrosococcus</taxon>
    </lineage>
</organism>
<dbReference type="EMBL" id="JPGN01000009">
    <property type="protein sequence ID" value="KFI20735.1"/>
    <property type="molecule type" value="Genomic_DNA"/>
</dbReference>
<dbReference type="OrthoDB" id="9800332at2"/>
<dbReference type="AlphaFoldDB" id="A0A0E2ZAG8"/>
<comment type="subunit">
    <text evidence="11">Monomer.</text>
</comment>
<reference evidence="12 13" key="1">
    <citation type="submission" date="2014-07" db="EMBL/GenBank/DDBJ databases">
        <title>Comparative analysis of Nitrosococcus oceani genome inventories of strains from Pacific and Atlantic gyres.</title>
        <authorList>
            <person name="Lim C.K."/>
            <person name="Wang L."/>
            <person name="Sayavedra-Soto L.A."/>
            <person name="Klotz M.G."/>
        </authorList>
    </citation>
    <scope>NUCLEOTIDE SEQUENCE [LARGE SCALE GENOMIC DNA]</scope>
    <source>
        <strain evidence="12 13">C-27</strain>
    </source>
</reference>
<evidence type="ECO:0000256" key="7">
    <source>
        <dbReference type="ARBA" id="ARBA00022777"/>
    </source>
</evidence>
<evidence type="ECO:0000256" key="3">
    <source>
        <dbReference type="ARBA" id="ARBA00012154"/>
    </source>
</evidence>
<keyword evidence="5 11" id="KW-0808">Transferase</keyword>
<dbReference type="InterPro" id="IPR023000">
    <property type="entry name" value="Shikimate_kinase_CS"/>
</dbReference>
<sequence>MLNFNIFLVGPMGSGKTTIGRYLARITGKNFYDSDREIESRTGVSIPVIFEIEGESGFRQRECKIIAELVQLNNIVLATGGGAVLAAENRRELSQRGIVVYLYAPPKQLYRRTSHDNNRPLLRTGNPLERLKCLLKERDPLYREVADVIIKTGKQPVKAVANEVLRQLRQYKGGAPQRKSFVHVKSNKGA</sequence>
<evidence type="ECO:0000256" key="10">
    <source>
        <dbReference type="ARBA" id="ARBA00048567"/>
    </source>
</evidence>
<feature type="binding site" evidence="11">
    <location>
        <position position="59"/>
    </location>
    <ligand>
        <name>substrate</name>
    </ligand>
</feature>
<feature type="binding site" evidence="11">
    <location>
        <position position="35"/>
    </location>
    <ligand>
        <name>substrate</name>
    </ligand>
</feature>
<name>A0A0E2ZAG8_9GAMM</name>
<keyword evidence="11" id="KW-0479">Metal-binding</keyword>
<dbReference type="GO" id="GO:0005829">
    <property type="term" value="C:cytosol"/>
    <property type="evidence" value="ECO:0007669"/>
    <property type="project" value="TreeGrafter"/>
</dbReference>
<dbReference type="UniPathway" id="UPA00053">
    <property type="reaction ID" value="UER00088"/>
</dbReference>
<comment type="caution">
    <text evidence="12">The sequence shown here is derived from an EMBL/GenBank/DDBJ whole genome shotgun (WGS) entry which is preliminary data.</text>
</comment>
<keyword evidence="8 11" id="KW-0067">ATP-binding</keyword>
<dbReference type="GO" id="GO:0009423">
    <property type="term" value="P:chorismate biosynthetic process"/>
    <property type="evidence" value="ECO:0007669"/>
    <property type="project" value="UniProtKB-UniRule"/>
</dbReference>